<gene>
    <name evidence="1" type="ORF">H9900_01295</name>
</gene>
<organism evidence="1 2">
    <name type="scientific">Candidatus Monoglobus merdigallinarum</name>
    <dbReference type="NCBI Taxonomy" id="2838698"/>
    <lineage>
        <taxon>Bacteria</taxon>
        <taxon>Bacillati</taxon>
        <taxon>Bacillota</taxon>
        <taxon>Clostridia</taxon>
        <taxon>Monoglobales</taxon>
        <taxon>Monoglobaceae</taxon>
        <taxon>Monoglobus</taxon>
    </lineage>
</organism>
<comment type="caution">
    <text evidence="1">The sequence shown here is derived from an EMBL/GenBank/DDBJ whole genome shotgun (WGS) entry which is preliminary data.</text>
</comment>
<dbReference type="AlphaFoldDB" id="A0A9D1TLD7"/>
<reference evidence="1" key="2">
    <citation type="submission" date="2021-04" db="EMBL/GenBank/DDBJ databases">
        <authorList>
            <person name="Gilroy R."/>
        </authorList>
    </citation>
    <scope>NUCLEOTIDE SEQUENCE</scope>
    <source>
        <strain evidence="1">5790</strain>
    </source>
</reference>
<protein>
    <submittedName>
        <fullName evidence="1">Uncharacterized protein</fullName>
    </submittedName>
</protein>
<evidence type="ECO:0000313" key="1">
    <source>
        <dbReference type="EMBL" id="HIV85426.1"/>
    </source>
</evidence>
<dbReference type="Proteomes" id="UP000824162">
    <property type="component" value="Unassembled WGS sequence"/>
</dbReference>
<accession>A0A9D1TLD7</accession>
<dbReference type="EMBL" id="DXIJ01000027">
    <property type="protein sequence ID" value="HIV85426.1"/>
    <property type="molecule type" value="Genomic_DNA"/>
</dbReference>
<sequence length="68" mass="7217">MNNSSSAGAKGNPTRSEAALDKLCELVGCGDKRIELSSAKEVLSLLGLPEISQSEQSERLEVEIKVVT</sequence>
<name>A0A9D1TLD7_9FIRM</name>
<proteinExistence type="predicted"/>
<evidence type="ECO:0000313" key="2">
    <source>
        <dbReference type="Proteomes" id="UP000824162"/>
    </source>
</evidence>
<reference evidence="1" key="1">
    <citation type="journal article" date="2021" name="PeerJ">
        <title>Extensive microbial diversity within the chicken gut microbiome revealed by metagenomics and culture.</title>
        <authorList>
            <person name="Gilroy R."/>
            <person name="Ravi A."/>
            <person name="Getino M."/>
            <person name="Pursley I."/>
            <person name="Horton D.L."/>
            <person name="Alikhan N.F."/>
            <person name="Baker D."/>
            <person name="Gharbi K."/>
            <person name="Hall N."/>
            <person name="Watson M."/>
            <person name="Adriaenssens E.M."/>
            <person name="Foster-Nyarko E."/>
            <person name="Jarju S."/>
            <person name="Secka A."/>
            <person name="Antonio M."/>
            <person name="Oren A."/>
            <person name="Chaudhuri R.R."/>
            <person name="La Ragione R."/>
            <person name="Hildebrand F."/>
            <person name="Pallen M.J."/>
        </authorList>
    </citation>
    <scope>NUCLEOTIDE SEQUENCE</scope>
    <source>
        <strain evidence="1">5790</strain>
    </source>
</reference>